<dbReference type="InterPro" id="IPR049625">
    <property type="entry name" value="Glyco_transf_61_cat"/>
</dbReference>
<keyword evidence="2" id="KW-0808">Transferase</keyword>
<dbReference type="Proteomes" id="UP000018296">
    <property type="component" value="Unassembled WGS sequence"/>
</dbReference>
<sequence length="357" mass="40964">MSHLLPPNGIVNSIKEWTAAKDGYLGVDIKEFYPETSILSRTKRRPPWPSSWFPSKLKSQGGYVAVIPNGRVWGVNGAIITPDNQLVWDVSFEGVDITPENHSIFKENILPAVSFVKNAADLTHVFSRNYYHWMYEVIPRIHLIQLSGLTVDQFIVNTEPEHPYQTETLRQLGLNNEKLLMTHAGFHVQAENLIIPTQPTFPTKWGYDFLRKTFLKDYESNSSDKKRIYISRKWSRKITNEDQIMQILSKYGFVKVELESLSVTEQIQLFSSAEAIISAHGASLTNLTFCKPGTKVLEIFHPNYIIAHYYGISSLGELEYYYFIGEKGPQELNRWPGADDITLNIPKFAAYLKRMRL</sequence>
<keyword evidence="1" id="KW-0328">Glycosyltransferase</keyword>
<evidence type="ECO:0000256" key="2">
    <source>
        <dbReference type="ARBA" id="ARBA00022679"/>
    </source>
</evidence>
<dbReference type="OrthoDB" id="182122at2"/>
<evidence type="ECO:0000256" key="3">
    <source>
        <dbReference type="ARBA" id="ARBA00023180"/>
    </source>
</evidence>
<keyword evidence="6" id="KW-1185">Reference proteome</keyword>
<dbReference type="PANTHER" id="PTHR20961">
    <property type="entry name" value="GLYCOSYLTRANSFERASE"/>
    <property type="match status" value="1"/>
</dbReference>
<evidence type="ECO:0000256" key="1">
    <source>
        <dbReference type="ARBA" id="ARBA00022676"/>
    </source>
</evidence>
<reference evidence="5 6" key="1">
    <citation type="journal article" date="2013" name="Genome Announc.">
        <title>Genome Sequence of Sporolactobacillus laevolacticus DSM442, an Efficient Polymer-Grade D-Lactate Producer from Agricultural Waste Cottonseed as a Nitrogen Source.</title>
        <authorList>
            <person name="Wang H."/>
            <person name="Wang L."/>
            <person name="Ju J."/>
            <person name="Yu B."/>
            <person name="Ma Y."/>
        </authorList>
    </citation>
    <scope>NUCLEOTIDE SEQUENCE [LARGE SCALE GENOMIC DNA]</scope>
    <source>
        <strain evidence="5 6">DSM 442</strain>
    </source>
</reference>
<protein>
    <recommendedName>
        <fullName evidence="4">Glycosyltransferase 61 catalytic domain-containing protein</fullName>
    </recommendedName>
</protein>
<dbReference type="PATRIC" id="fig|1395513.3.peg.1915"/>
<comment type="caution">
    <text evidence="5">The sequence shown here is derived from an EMBL/GenBank/DDBJ whole genome shotgun (WGS) entry which is preliminary data.</text>
</comment>
<evidence type="ECO:0000259" key="4">
    <source>
        <dbReference type="Pfam" id="PF04577"/>
    </source>
</evidence>
<evidence type="ECO:0000313" key="5">
    <source>
        <dbReference type="EMBL" id="EST11983.1"/>
    </source>
</evidence>
<dbReference type="Pfam" id="PF04577">
    <property type="entry name" value="Glyco_transf_61"/>
    <property type="match status" value="1"/>
</dbReference>
<dbReference type="STRING" id="1395513.P343_09485"/>
<keyword evidence="3" id="KW-0325">Glycoprotein</keyword>
<dbReference type="GO" id="GO:0016757">
    <property type="term" value="F:glycosyltransferase activity"/>
    <property type="evidence" value="ECO:0007669"/>
    <property type="project" value="UniProtKB-KW"/>
</dbReference>
<evidence type="ECO:0000313" key="6">
    <source>
        <dbReference type="Proteomes" id="UP000018296"/>
    </source>
</evidence>
<dbReference type="AlphaFoldDB" id="V6IX82"/>
<organism evidence="5 6">
    <name type="scientific">Sporolactobacillus laevolacticus DSM 442</name>
    <dbReference type="NCBI Taxonomy" id="1395513"/>
    <lineage>
        <taxon>Bacteria</taxon>
        <taxon>Bacillati</taxon>
        <taxon>Bacillota</taxon>
        <taxon>Bacilli</taxon>
        <taxon>Bacillales</taxon>
        <taxon>Sporolactobacillaceae</taxon>
        <taxon>Sporolactobacillus</taxon>
    </lineage>
</organism>
<accession>V6IX82</accession>
<dbReference type="InterPro" id="IPR007657">
    <property type="entry name" value="Glycosyltransferase_61"/>
</dbReference>
<proteinExistence type="predicted"/>
<gene>
    <name evidence="5" type="ORF">P343_09485</name>
</gene>
<feature type="domain" description="Glycosyltransferase 61 catalytic" evidence="4">
    <location>
        <begin position="130"/>
        <end position="297"/>
    </location>
</feature>
<name>V6IX82_9BACL</name>
<dbReference type="RefSeq" id="WP_023510155.1">
    <property type="nucleotide sequence ID" value="NZ_AWTC01000008.1"/>
</dbReference>
<dbReference type="eggNOG" id="COG4421">
    <property type="taxonomic scope" value="Bacteria"/>
</dbReference>
<dbReference type="EMBL" id="AWTC01000008">
    <property type="protein sequence ID" value="EST11983.1"/>
    <property type="molecule type" value="Genomic_DNA"/>
</dbReference>